<name>A0A2P8D4M3_9BACT</name>
<comment type="caution">
    <text evidence="2">The sequence shown here is derived from an EMBL/GenBank/DDBJ whole genome shotgun (WGS) entry which is preliminary data.</text>
</comment>
<evidence type="ECO:0000256" key="1">
    <source>
        <dbReference type="SAM" id="SignalP"/>
    </source>
</evidence>
<dbReference type="Proteomes" id="UP000240572">
    <property type="component" value="Unassembled WGS sequence"/>
</dbReference>
<dbReference type="EMBL" id="PYGD01000004">
    <property type="protein sequence ID" value="PSK92171.1"/>
    <property type="molecule type" value="Genomic_DNA"/>
</dbReference>
<sequence length="292" mass="32276">MKCKNWLPLLAVLVMSYAPQLHAQSAGQGDYNAWEANPGDTFYVYGRMANVRSQAGADAAVIDSLPCGAPVIIQEQGKELYALKNIYAPWMKVKYHSGAILKEGYIWEGLLALGSYRDQDTRFVYGMEKVLAKREPKPGQYEPEQWLIRLKALDAGGQLLDEREWKTASPETSMTSGKLLGDMGLPPLRNIVRISVGGGACAIPADYYYYGWTGAGLLPLPGKTEVGDAGIYYFVETLLFPSEPGGQPGKIIRLTEEGEARDKPGKNGEPVFKVRKKRQVYHWDGAKAILQK</sequence>
<keyword evidence="3" id="KW-1185">Reference proteome</keyword>
<feature type="chain" id="PRO_5015146993" evidence="1">
    <location>
        <begin position="24"/>
        <end position="292"/>
    </location>
</feature>
<dbReference type="Gene3D" id="2.30.30.40">
    <property type="entry name" value="SH3 Domains"/>
    <property type="match status" value="1"/>
</dbReference>
<gene>
    <name evidence="2" type="ORF">B0I18_104269</name>
</gene>
<protein>
    <submittedName>
        <fullName evidence="2">SH3 domain-containing protein</fullName>
    </submittedName>
</protein>
<feature type="signal peptide" evidence="1">
    <location>
        <begin position="1"/>
        <end position="23"/>
    </location>
</feature>
<organism evidence="2 3">
    <name type="scientific">Taibaiella chishuiensis</name>
    <dbReference type="NCBI Taxonomy" id="1434707"/>
    <lineage>
        <taxon>Bacteria</taxon>
        <taxon>Pseudomonadati</taxon>
        <taxon>Bacteroidota</taxon>
        <taxon>Chitinophagia</taxon>
        <taxon>Chitinophagales</taxon>
        <taxon>Chitinophagaceae</taxon>
        <taxon>Taibaiella</taxon>
    </lineage>
</organism>
<keyword evidence="1" id="KW-0732">Signal</keyword>
<evidence type="ECO:0000313" key="2">
    <source>
        <dbReference type="EMBL" id="PSK92171.1"/>
    </source>
</evidence>
<dbReference type="AlphaFoldDB" id="A0A2P8D4M3"/>
<reference evidence="2 3" key="1">
    <citation type="submission" date="2018-03" db="EMBL/GenBank/DDBJ databases">
        <title>Genomic Encyclopedia of Type Strains, Phase III (KMG-III): the genomes of soil and plant-associated and newly described type strains.</title>
        <authorList>
            <person name="Whitman W."/>
        </authorList>
    </citation>
    <scope>NUCLEOTIDE SEQUENCE [LARGE SCALE GENOMIC DNA]</scope>
    <source>
        <strain evidence="2 3">CGMCC 1.12700</strain>
    </source>
</reference>
<accession>A0A2P8D4M3</accession>
<evidence type="ECO:0000313" key="3">
    <source>
        <dbReference type="Proteomes" id="UP000240572"/>
    </source>
</evidence>
<proteinExistence type="predicted"/>
<dbReference type="OrthoDB" id="743724at2"/>
<dbReference type="RefSeq" id="WP_106523234.1">
    <property type="nucleotide sequence ID" value="NZ_PYGD01000004.1"/>
</dbReference>